<reference evidence="11" key="1">
    <citation type="journal article" date="2024" name="Nature">
        <title>Anoxygenic phototroph of the Chloroflexota uses a type I reaction centre.</title>
        <authorList>
            <person name="Tsuji J.M."/>
            <person name="Shaw N.A."/>
            <person name="Nagashima S."/>
            <person name="Venkiteswaran J.J."/>
            <person name="Schiff S.L."/>
            <person name="Watanabe T."/>
            <person name="Fukui M."/>
            <person name="Hanada S."/>
            <person name="Tank M."/>
            <person name="Neufeld J.D."/>
        </authorList>
    </citation>
    <scope>NUCLEOTIDE SEQUENCE</scope>
    <source>
        <strain evidence="11">L227-S17</strain>
    </source>
</reference>
<dbReference type="Gene3D" id="3.30.70.20">
    <property type="match status" value="1"/>
</dbReference>
<dbReference type="NCBIfam" id="TIGR01068">
    <property type="entry name" value="thioredoxin"/>
    <property type="match status" value="1"/>
</dbReference>
<name>A0ABY9B225_9CHLR</name>
<evidence type="ECO:0000256" key="2">
    <source>
        <dbReference type="ARBA" id="ARBA00022448"/>
    </source>
</evidence>
<dbReference type="Proteomes" id="UP001431572">
    <property type="component" value="Chromosome 1"/>
</dbReference>
<dbReference type="InterPro" id="IPR036249">
    <property type="entry name" value="Thioredoxin-like_sf"/>
</dbReference>
<dbReference type="EMBL" id="CP128399">
    <property type="protein sequence ID" value="WJW67221.1"/>
    <property type="molecule type" value="Genomic_DNA"/>
</dbReference>
<feature type="domain" description="Thioredoxin" evidence="9">
    <location>
        <begin position="112"/>
        <end position="217"/>
    </location>
</feature>
<evidence type="ECO:0000256" key="5">
    <source>
        <dbReference type="ARBA" id="ARBA00023284"/>
    </source>
</evidence>
<evidence type="ECO:0000256" key="3">
    <source>
        <dbReference type="ARBA" id="ARBA00022982"/>
    </source>
</evidence>
<dbReference type="SUPFAM" id="SSF52833">
    <property type="entry name" value="Thioredoxin-like"/>
    <property type="match status" value="1"/>
</dbReference>
<dbReference type="InterPro" id="IPR017896">
    <property type="entry name" value="4Fe4S_Fe-S-bd"/>
</dbReference>
<dbReference type="PANTHER" id="PTHR45663">
    <property type="entry name" value="GEO12009P1"/>
    <property type="match status" value="1"/>
</dbReference>
<proteinExistence type="inferred from homology"/>
<protein>
    <recommendedName>
        <fullName evidence="6">Thioredoxin</fullName>
    </recommendedName>
</protein>
<evidence type="ECO:0000256" key="1">
    <source>
        <dbReference type="ARBA" id="ARBA00008987"/>
    </source>
</evidence>
<evidence type="ECO:0000313" key="12">
    <source>
        <dbReference type="Proteomes" id="UP001431572"/>
    </source>
</evidence>
<dbReference type="Gene3D" id="3.40.30.10">
    <property type="entry name" value="Glutaredoxin"/>
    <property type="match status" value="1"/>
</dbReference>
<dbReference type="PROSITE" id="PS51352">
    <property type="entry name" value="THIOREDOXIN_2"/>
    <property type="match status" value="1"/>
</dbReference>
<dbReference type="Pfam" id="PF00085">
    <property type="entry name" value="Thioredoxin"/>
    <property type="match status" value="1"/>
</dbReference>
<sequence>MPVLVNHNKCNCAPTCFAANACPNDALHVDKTALRVWVEPEKCGTCPGRCLNFCDAVALKFAPSLVELDIMQKELDGELNAEQAMEARNKLMEQMKEKAEAARRVEEEEALKPIAVTVNNFKAEVVDSTIPVFIDFWAEWCAPCKQIAPIVDAFAKEYQGRMKFVKVNVDEEQMIASQFSIQSIPTMIIMYRGQLADMIVGAVDRATLKNRLDRVMQAVAQFEAQQGQAKPVEASAEQPPAKSLPPKVRPELMRPNINLRNKPPRR</sequence>
<organism evidence="11 12">
    <name type="scientific">Candidatus Chlorohelix allophototropha</name>
    <dbReference type="NCBI Taxonomy" id="3003348"/>
    <lineage>
        <taxon>Bacteria</taxon>
        <taxon>Bacillati</taxon>
        <taxon>Chloroflexota</taxon>
        <taxon>Chloroflexia</taxon>
        <taxon>Candidatus Chloroheliales</taxon>
        <taxon>Candidatus Chloroheliaceae</taxon>
        <taxon>Candidatus Chlorohelix</taxon>
    </lineage>
</organism>
<feature type="domain" description="4Fe-4S ferredoxin-type" evidence="10">
    <location>
        <begin position="1"/>
        <end position="32"/>
    </location>
</feature>
<dbReference type="InterPro" id="IPR017937">
    <property type="entry name" value="Thioredoxin_CS"/>
</dbReference>
<dbReference type="PROSITE" id="PS51379">
    <property type="entry name" value="4FE4S_FER_2"/>
    <property type="match status" value="2"/>
</dbReference>
<keyword evidence="7" id="KW-0175">Coiled coil</keyword>
<evidence type="ECO:0000256" key="4">
    <source>
        <dbReference type="ARBA" id="ARBA00023157"/>
    </source>
</evidence>
<dbReference type="PROSITE" id="PS00194">
    <property type="entry name" value="THIOREDOXIN_1"/>
    <property type="match status" value="1"/>
</dbReference>
<evidence type="ECO:0000256" key="8">
    <source>
        <dbReference type="SAM" id="MobiDB-lite"/>
    </source>
</evidence>
<keyword evidence="2" id="KW-0813">Transport</keyword>
<dbReference type="PRINTS" id="PR00421">
    <property type="entry name" value="THIOREDOXIN"/>
</dbReference>
<keyword evidence="4" id="KW-1015">Disulfide bond</keyword>
<dbReference type="PANTHER" id="PTHR45663:SF11">
    <property type="entry name" value="GEO12009P1"/>
    <property type="match status" value="1"/>
</dbReference>
<dbReference type="SUPFAM" id="SSF54862">
    <property type="entry name" value="4Fe-4S ferredoxins"/>
    <property type="match status" value="1"/>
</dbReference>
<keyword evidence="12" id="KW-1185">Reference proteome</keyword>
<keyword evidence="3" id="KW-0249">Electron transport</keyword>
<gene>
    <name evidence="11" type="primary">trxA</name>
    <name evidence="11" type="ORF">OZ401_000479</name>
</gene>
<feature type="coiled-coil region" evidence="7">
    <location>
        <begin position="81"/>
        <end position="112"/>
    </location>
</feature>
<comment type="similarity">
    <text evidence="1">Belongs to the thioredoxin family.</text>
</comment>
<dbReference type="InterPro" id="IPR005746">
    <property type="entry name" value="Thioredoxin"/>
</dbReference>
<evidence type="ECO:0000259" key="10">
    <source>
        <dbReference type="PROSITE" id="PS51379"/>
    </source>
</evidence>
<feature type="domain" description="4Fe-4S ferredoxin-type" evidence="10">
    <location>
        <begin position="34"/>
        <end position="64"/>
    </location>
</feature>
<accession>A0ABY9B225</accession>
<dbReference type="RefSeq" id="WP_342398988.1">
    <property type="nucleotide sequence ID" value="NZ_CP128399.1"/>
</dbReference>
<evidence type="ECO:0000259" key="9">
    <source>
        <dbReference type="PROSITE" id="PS51352"/>
    </source>
</evidence>
<dbReference type="InterPro" id="IPR013766">
    <property type="entry name" value="Thioredoxin_domain"/>
</dbReference>
<evidence type="ECO:0000256" key="6">
    <source>
        <dbReference type="NCBIfam" id="TIGR01068"/>
    </source>
</evidence>
<keyword evidence="5" id="KW-0676">Redox-active center</keyword>
<dbReference type="CDD" id="cd02947">
    <property type="entry name" value="TRX_family"/>
    <property type="match status" value="1"/>
</dbReference>
<evidence type="ECO:0000313" key="11">
    <source>
        <dbReference type="EMBL" id="WJW67221.1"/>
    </source>
</evidence>
<feature type="region of interest" description="Disordered" evidence="8">
    <location>
        <begin position="225"/>
        <end position="266"/>
    </location>
</feature>
<evidence type="ECO:0000256" key="7">
    <source>
        <dbReference type="SAM" id="Coils"/>
    </source>
</evidence>